<dbReference type="AlphaFoldDB" id="A0A7I8DIG4"/>
<name>A0A7I8DIG4_9FIRM</name>
<evidence type="ECO:0008006" key="4">
    <source>
        <dbReference type="Google" id="ProtNLM"/>
    </source>
</evidence>
<evidence type="ECO:0000313" key="3">
    <source>
        <dbReference type="Proteomes" id="UP000515703"/>
    </source>
</evidence>
<dbReference type="KEGG" id="acht:bsdcttw_11710"/>
<keyword evidence="3" id="KW-1185">Reference proteome</keyword>
<protein>
    <recommendedName>
        <fullName evidence="4">Chagasin family peptidase inhibitor I42</fullName>
    </recommendedName>
</protein>
<evidence type="ECO:0000256" key="1">
    <source>
        <dbReference type="SAM" id="SignalP"/>
    </source>
</evidence>
<gene>
    <name evidence="2" type="ORF">bsdcttw_11710</name>
</gene>
<evidence type="ECO:0000313" key="2">
    <source>
        <dbReference type="EMBL" id="BCJ98130.1"/>
    </source>
</evidence>
<proteinExistence type="predicted"/>
<dbReference type="Proteomes" id="UP000515703">
    <property type="component" value="Chromosome"/>
</dbReference>
<organism evidence="2 3">
    <name type="scientific">Anaerocolumna chitinilytica</name>
    <dbReference type="NCBI Taxonomy" id="1727145"/>
    <lineage>
        <taxon>Bacteria</taxon>
        <taxon>Bacillati</taxon>
        <taxon>Bacillota</taxon>
        <taxon>Clostridia</taxon>
        <taxon>Lachnospirales</taxon>
        <taxon>Lachnospiraceae</taxon>
        <taxon>Anaerocolumna</taxon>
    </lineage>
</organism>
<dbReference type="EMBL" id="AP023368">
    <property type="protein sequence ID" value="BCJ98130.1"/>
    <property type="molecule type" value="Genomic_DNA"/>
</dbReference>
<reference evidence="2 3" key="2">
    <citation type="submission" date="2020-08" db="EMBL/GenBank/DDBJ databases">
        <authorList>
            <person name="Ueki A."/>
            <person name="Tonouchi A."/>
        </authorList>
    </citation>
    <scope>NUCLEOTIDE SEQUENCE [LARGE SCALE GENOMIC DNA]</scope>
    <source>
        <strain evidence="2 3">CTTW</strain>
    </source>
</reference>
<feature type="chain" id="PRO_5029768826" description="Chagasin family peptidase inhibitor I42" evidence="1">
    <location>
        <begin position="27"/>
        <end position="152"/>
    </location>
</feature>
<keyword evidence="1" id="KW-0732">Signal</keyword>
<dbReference type="RefSeq" id="WP_185258479.1">
    <property type="nucleotide sequence ID" value="NZ_AP023368.1"/>
</dbReference>
<feature type="signal peptide" evidence="1">
    <location>
        <begin position="1"/>
        <end position="26"/>
    </location>
</feature>
<sequence>MKKVLSRILAVAIAIVLFSSPSIVQAASNPVLIYDEYDLKVFELQPDPYKLIAGQSVTLENTTSGNGWWYVPAGYTVKLGYFLDNPGYHQMKVFRSGVNGENTMVYYDSQMTNDGYPSVLIPPQSEGYRYLVTATAYSNITISQYWGYVKVE</sequence>
<reference evidence="2 3" key="1">
    <citation type="submission" date="2020-08" db="EMBL/GenBank/DDBJ databases">
        <title>Draft genome sequencing of an Anaerocolumna strain isolated from anoxic soil subjected to BSD treatment.</title>
        <authorList>
            <person name="Uek A."/>
            <person name="Tonouchi A."/>
        </authorList>
    </citation>
    <scope>NUCLEOTIDE SEQUENCE [LARGE SCALE GENOMIC DNA]</scope>
    <source>
        <strain evidence="2 3">CTTW</strain>
    </source>
</reference>
<accession>A0A7I8DIG4</accession>